<reference evidence="2" key="1">
    <citation type="submission" date="2023-10" db="EMBL/GenBank/DDBJ databases">
        <authorList>
            <person name="Chen Y."/>
            <person name="Shah S."/>
            <person name="Dougan E. K."/>
            <person name="Thang M."/>
            <person name="Chan C."/>
        </authorList>
    </citation>
    <scope>NUCLEOTIDE SEQUENCE [LARGE SCALE GENOMIC DNA]</scope>
</reference>
<feature type="compositionally biased region" description="Low complexity" evidence="1">
    <location>
        <begin position="70"/>
        <end position="82"/>
    </location>
</feature>
<feature type="compositionally biased region" description="Low complexity" evidence="1">
    <location>
        <begin position="51"/>
        <end position="62"/>
    </location>
</feature>
<proteinExistence type="predicted"/>
<name>A0ABN9PSI2_9DINO</name>
<accession>A0ABN9PSI2</accession>
<evidence type="ECO:0000256" key="1">
    <source>
        <dbReference type="SAM" id="MobiDB-lite"/>
    </source>
</evidence>
<feature type="region of interest" description="Disordered" evidence="1">
    <location>
        <begin position="395"/>
        <end position="415"/>
    </location>
</feature>
<comment type="caution">
    <text evidence="2">The sequence shown here is derived from an EMBL/GenBank/DDBJ whole genome shotgun (WGS) entry which is preliminary data.</text>
</comment>
<dbReference type="EMBL" id="CAUYUJ010001477">
    <property type="protein sequence ID" value="CAK0796121.1"/>
    <property type="molecule type" value="Genomic_DNA"/>
</dbReference>
<dbReference type="Proteomes" id="UP001189429">
    <property type="component" value="Unassembled WGS sequence"/>
</dbReference>
<feature type="compositionally biased region" description="Acidic residues" evidence="1">
    <location>
        <begin position="36"/>
        <end position="49"/>
    </location>
</feature>
<evidence type="ECO:0000313" key="3">
    <source>
        <dbReference type="Proteomes" id="UP001189429"/>
    </source>
</evidence>
<sequence length="438" mass="48350">ARPARHTANFTSCTAPRDGQRDVEEVAAESQRPVDEDTMMLDELFESDGEASQQQQQAPAPSEWREVDEAPAPAASTARSAPKVVISESKQAALKRVMVRVCKICGESSNKVEWFEVCVLWQDRDTGDAITTPIGWVCRVCGEVSEAFICRGNQDKIIELYHSDETFKSQFQGGRSVLKKLKQPNWCPQRVVLRHTRDFSMHQDIAFIKDATFCAHFKAPLECPQVQPHVQELYDWEGVKLSGILMTLDAARDHKLPHTIVSCRSTTSCILDTRVLKEEDTLHDDHARQIWCFHDQTQRDNRPKPLMAKNMSKIEGYDHFVALASDYKAMVQAGQETQLNTAAAADGAPPARRQRLGKFEGEEDALDSLSMASGGAASAAPSCAITLAGKSTFSTPSKIGHGSQHRQSPPTKALDEGVGVSIDQILKENINPGRQIAA</sequence>
<feature type="non-terminal residue" evidence="2">
    <location>
        <position position="1"/>
    </location>
</feature>
<evidence type="ECO:0008006" key="4">
    <source>
        <dbReference type="Google" id="ProtNLM"/>
    </source>
</evidence>
<evidence type="ECO:0000313" key="2">
    <source>
        <dbReference type="EMBL" id="CAK0796121.1"/>
    </source>
</evidence>
<feature type="non-terminal residue" evidence="2">
    <location>
        <position position="438"/>
    </location>
</feature>
<organism evidence="2 3">
    <name type="scientific">Prorocentrum cordatum</name>
    <dbReference type="NCBI Taxonomy" id="2364126"/>
    <lineage>
        <taxon>Eukaryota</taxon>
        <taxon>Sar</taxon>
        <taxon>Alveolata</taxon>
        <taxon>Dinophyceae</taxon>
        <taxon>Prorocentrales</taxon>
        <taxon>Prorocentraceae</taxon>
        <taxon>Prorocentrum</taxon>
    </lineage>
</organism>
<keyword evidence="3" id="KW-1185">Reference proteome</keyword>
<protein>
    <recommendedName>
        <fullName evidence="4">60S ribosomal export protein NMD3</fullName>
    </recommendedName>
</protein>
<feature type="region of interest" description="Disordered" evidence="1">
    <location>
        <begin position="1"/>
        <end position="82"/>
    </location>
</feature>
<gene>
    <name evidence="2" type="ORF">PCOR1329_LOCUS5585</name>
</gene>